<sequence length="112" mass="12721">MRKEERAVLLRIFIGESDKYDGKPTYQYLLQEFKKLKLAGATVLRGIAGFGKKSYHIQITSVLRLSSDLPVIVEVVDTEEKIAQIKPLLDKVVKEGLITEEKVTIYFYGSDV</sequence>
<accession>A0ABZ2YE34</accession>
<dbReference type="PANTHER" id="PTHR35983">
    <property type="entry name" value="UPF0166 PROTEIN TM_0021"/>
    <property type="match status" value="1"/>
</dbReference>
<dbReference type="InterPro" id="IPR015867">
    <property type="entry name" value="N-reg_PII/ATP_PRibTrfase_C"/>
</dbReference>
<dbReference type="EMBL" id="CP121689">
    <property type="protein sequence ID" value="WZL77062.1"/>
    <property type="molecule type" value="Genomic_DNA"/>
</dbReference>
<dbReference type="SUPFAM" id="SSF54913">
    <property type="entry name" value="GlnB-like"/>
    <property type="match status" value="1"/>
</dbReference>
<gene>
    <name evidence="2" type="ORF">QBE54_04900</name>
</gene>
<dbReference type="Gene3D" id="3.30.70.120">
    <property type="match status" value="1"/>
</dbReference>
<dbReference type="InterPro" id="IPR003793">
    <property type="entry name" value="UPF0166"/>
</dbReference>
<comment type="similarity">
    <text evidence="1">Belongs to the UPF0166 family.</text>
</comment>
<evidence type="ECO:0000313" key="2">
    <source>
        <dbReference type="EMBL" id="WZL77062.1"/>
    </source>
</evidence>
<reference evidence="2 3" key="1">
    <citation type="submission" date="2023-03" db="EMBL/GenBank/DDBJ databases">
        <title>Novel Species.</title>
        <authorList>
            <person name="Ma S."/>
        </authorList>
    </citation>
    <scope>NUCLEOTIDE SEQUENCE [LARGE SCALE GENOMIC DNA]</scope>
    <source>
        <strain evidence="2 3">B11</strain>
    </source>
</reference>
<evidence type="ECO:0000256" key="1">
    <source>
        <dbReference type="ARBA" id="ARBA00010554"/>
    </source>
</evidence>
<dbReference type="RefSeq" id="WP_369019228.1">
    <property type="nucleotide sequence ID" value="NZ_CP121689.1"/>
</dbReference>
<keyword evidence="3" id="KW-1185">Reference proteome</keyword>
<dbReference type="PANTHER" id="PTHR35983:SF1">
    <property type="entry name" value="UPF0166 PROTEIN TM_0021"/>
    <property type="match status" value="1"/>
</dbReference>
<organism evidence="2 3">
    <name type="scientific">Thermatribacter velox</name>
    <dbReference type="NCBI Taxonomy" id="3039681"/>
    <lineage>
        <taxon>Bacteria</taxon>
        <taxon>Pseudomonadati</taxon>
        <taxon>Atribacterota</taxon>
        <taxon>Atribacteria</taxon>
        <taxon>Atribacterales</taxon>
        <taxon>Thermatribacteraceae</taxon>
        <taxon>Thermatribacter</taxon>
    </lineage>
</organism>
<evidence type="ECO:0000313" key="3">
    <source>
        <dbReference type="Proteomes" id="UP001461341"/>
    </source>
</evidence>
<dbReference type="Proteomes" id="UP001461341">
    <property type="component" value="Chromosome"/>
</dbReference>
<protein>
    <submittedName>
        <fullName evidence="2">DUF190 domain-containing protein</fullName>
    </submittedName>
</protein>
<dbReference type="InterPro" id="IPR011322">
    <property type="entry name" value="N-reg_PII-like_a/b"/>
</dbReference>
<proteinExistence type="inferred from homology"/>
<name>A0ABZ2YE34_9BACT</name>
<dbReference type="Pfam" id="PF02641">
    <property type="entry name" value="DUF190"/>
    <property type="match status" value="1"/>
</dbReference>